<comment type="caution">
    <text evidence="4">The sequence shown here is derived from an EMBL/GenBank/DDBJ whole genome shotgun (WGS) entry which is preliminary data.</text>
</comment>
<dbReference type="EMBL" id="BNDW01000117">
    <property type="protein sequence ID" value="GHI27796.1"/>
    <property type="molecule type" value="Genomic_DNA"/>
</dbReference>
<dbReference type="InterPro" id="IPR036388">
    <property type="entry name" value="WH-like_DNA-bd_sf"/>
</dbReference>
<feature type="region of interest" description="Disordered" evidence="2">
    <location>
        <begin position="379"/>
        <end position="427"/>
    </location>
</feature>
<sequence>MPGHSPADGGLGAGPDPRSAPFPAPAGPVSVTGVTVTGSIGQRVTGTDDGSGGTGAVAAGPPVLYGREAELAAVSQLLWPAPEVPADGRVVCVAGGPGEGRSALLTRAARDFPGEAHVVGAPGRQVPWSGARALLAALAPSGAAGSRAARLARGPEGIATALASLVPGRGPVLLCLDDFPLWDAHSRAAFTAHWRSPGPRRGARAAWLVASAPGRPLPVAGAAPLVRLPRLTRAGARALLDGASGGGTCPAVAERLLDEAAGHPGVLAEAVRRLPPEMLDGTVPAPGRLVDDGVLARVYAGLLGALPADGRRLLRVVAAVCAPAAGAPYRTEVGTALARARAQRVPVEALDGLVAAGLLDRRGDALAFTDPFLARAAGAAPAAGRPSGDGGRPVRADGAAAPPASPAPPTAHERHRADRLGPPPVVRARSGVARGRALLTRGFAALAGGPVMDAHEAFTQAAKVLRDREPAEAADARFLAMEAAWAAGDVDACLAALDLAPAAGGTERAFAEGLRAALTVRPDQARTPLSRVVAVGAARDEPRLLLRAGSAALVLGDVAAAARLHGRALARARAEQRASLLPRILEHLAYAELRAGRYARAGHAAGEGLRAARATGQLNSAAHQHAVLALVASVTGDGPSVAEHAERALAIGRPHGLTQAVTLAEWALARAELGGGLAAQAAARLAPLVRPGPHGGHFALRMLAVPCFVEAAVASGRAAEARAATEEYALWAGCGLDRPAPAQLARCRALLAPRGEETGRWFGEALRRHEDGGNDFERARTLFAYGTWLRRRRRPGEARGPLRDALVTFERASAEGWARQARAELRATGAAGGRPAEPSSLAGLTPQQQRIARLVAGGATNQEVAARLSLSPRTVDHHLRGVYARLQIRSRVELSALMAEAEARA</sequence>
<keyword evidence="1" id="KW-0238">DNA-binding</keyword>
<feature type="domain" description="HTH luxR-type" evidence="3">
    <location>
        <begin position="837"/>
        <end position="902"/>
    </location>
</feature>
<protein>
    <submittedName>
        <fullName evidence="4">Helix-turn-helix transcriptional regulator</fullName>
    </submittedName>
</protein>
<dbReference type="PRINTS" id="PR00038">
    <property type="entry name" value="HTHLUXR"/>
</dbReference>
<dbReference type="SUPFAM" id="SSF46894">
    <property type="entry name" value="C-terminal effector domain of the bipartite response regulators"/>
    <property type="match status" value="1"/>
</dbReference>
<accession>A0ABQ3PS06</accession>
<dbReference type="InterPro" id="IPR039420">
    <property type="entry name" value="WalR-like"/>
</dbReference>
<dbReference type="InterPro" id="IPR011990">
    <property type="entry name" value="TPR-like_helical_dom_sf"/>
</dbReference>
<gene>
    <name evidence="4" type="ORF">Shyd_91670</name>
</gene>
<dbReference type="CDD" id="cd06170">
    <property type="entry name" value="LuxR_C_like"/>
    <property type="match status" value="1"/>
</dbReference>
<dbReference type="Pfam" id="PF00196">
    <property type="entry name" value="GerE"/>
    <property type="match status" value="1"/>
</dbReference>
<evidence type="ECO:0000256" key="2">
    <source>
        <dbReference type="SAM" id="MobiDB-lite"/>
    </source>
</evidence>
<dbReference type="InterPro" id="IPR000792">
    <property type="entry name" value="Tscrpt_reg_LuxR_C"/>
</dbReference>
<proteinExistence type="predicted"/>
<dbReference type="PROSITE" id="PS50043">
    <property type="entry name" value="HTH_LUXR_2"/>
    <property type="match status" value="1"/>
</dbReference>
<evidence type="ECO:0000313" key="4">
    <source>
        <dbReference type="EMBL" id="GHI27796.1"/>
    </source>
</evidence>
<name>A0ABQ3PS06_9ACTN</name>
<evidence type="ECO:0000256" key="1">
    <source>
        <dbReference type="ARBA" id="ARBA00023125"/>
    </source>
</evidence>
<dbReference type="InterPro" id="IPR016032">
    <property type="entry name" value="Sig_transdc_resp-reg_C-effctor"/>
</dbReference>
<evidence type="ECO:0000313" key="5">
    <source>
        <dbReference type="Proteomes" id="UP001052739"/>
    </source>
</evidence>
<dbReference type="Gene3D" id="1.25.40.10">
    <property type="entry name" value="Tetratricopeptide repeat domain"/>
    <property type="match status" value="1"/>
</dbReference>
<feature type="region of interest" description="Disordered" evidence="2">
    <location>
        <begin position="1"/>
        <end position="30"/>
    </location>
</feature>
<dbReference type="PANTHER" id="PTHR43214:SF42">
    <property type="entry name" value="TRANSCRIPTIONAL REGULATORY PROTEIN DESR"/>
    <property type="match status" value="1"/>
</dbReference>
<dbReference type="Proteomes" id="UP001052739">
    <property type="component" value="Unassembled WGS sequence"/>
</dbReference>
<reference evidence="4" key="1">
    <citation type="submission" date="2024-05" db="EMBL/GenBank/DDBJ databases">
        <title>Whole genome shotgun sequence of Streptomyces hydrogenans NBRC 13475.</title>
        <authorList>
            <person name="Komaki H."/>
            <person name="Tamura T."/>
        </authorList>
    </citation>
    <scope>NUCLEOTIDE SEQUENCE</scope>
    <source>
        <strain evidence="4">NBRC 13475</strain>
    </source>
</reference>
<dbReference type="SMART" id="SM00421">
    <property type="entry name" value="HTH_LUXR"/>
    <property type="match status" value="1"/>
</dbReference>
<evidence type="ECO:0000259" key="3">
    <source>
        <dbReference type="PROSITE" id="PS50043"/>
    </source>
</evidence>
<organism evidence="4 5">
    <name type="scientific">Streptomyces hydrogenans</name>
    <dbReference type="NCBI Taxonomy" id="1873719"/>
    <lineage>
        <taxon>Bacteria</taxon>
        <taxon>Bacillati</taxon>
        <taxon>Actinomycetota</taxon>
        <taxon>Actinomycetes</taxon>
        <taxon>Kitasatosporales</taxon>
        <taxon>Streptomycetaceae</taxon>
        <taxon>Streptomyces</taxon>
    </lineage>
</organism>
<dbReference type="Gene3D" id="1.10.10.10">
    <property type="entry name" value="Winged helix-like DNA-binding domain superfamily/Winged helix DNA-binding domain"/>
    <property type="match status" value="1"/>
</dbReference>
<keyword evidence="5" id="KW-1185">Reference proteome</keyword>
<dbReference type="PANTHER" id="PTHR43214">
    <property type="entry name" value="TWO-COMPONENT RESPONSE REGULATOR"/>
    <property type="match status" value="1"/>
</dbReference>